<evidence type="ECO:0000256" key="5">
    <source>
        <dbReference type="ARBA" id="ARBA00023136"/>
    </source>
</evidence>
<organism evidence="8 9">
    <name type="scientific">Aquibacillus rhizosphaerae</name>
    <dbReference type="NCBI Taxonomy" id="3051431"/>
    <lineage>
        <taxon>Bacteria</taxon>
        <taxon>Bacillati</taxon>
        <taxon>Bacillota</taxon>
        <taxon>Bacilli</taxon>
        <taxon>Bacillales</taxon>
        <taxon>Bacillaceae</taxon>
        <taxon>Aquibacillus</taxon>
    </lineage>
</organism>
<sequence length="320" mass="37274">MVKIGYRTIKTALGTPLAIWIAELLQLENYVSAGIITLLCIQPTRKRSFLSSWHRFGACLLAILFSYIIFEIIGFHPIAICILLLLFIPMTIKLNLTPGIVTSSVILLHLYSSENINLDLIINELLLITIGIGIALLLNLYMPSLEMNLKKMQTKVEDNFRIILEEISIYLREGRQTWTGKEITDTENLLNDAERLVMRDLENHVLRGNHPYYEYFLMRKKQFEILRRMLPLVSQMSELYEQSYHMADLFEELAEAIHPGNTAIVHLKTVRELKEKFGEDDLPKTRKEFETRANLYRLLHEIEQYLILKKNNTPKRKLEA</sequence>
<dbReference type="InterPro" id="IPR038323">
    <property type="entry name" value="ArAE_1_C_sf"/>
</dbReference>
<keyword evidence="5 6" id="KW-0472">Membrane</keyword>
<keyword evidence="3 6" id="KW-0812">Transmembrane</keyword>
<keyword evidence="9" id="KW-1185">Reference proteome</keyword>
<dbReference type="PANTHER" id="PTHR40064:SF1">
    <property type="entry name" value="MEMBRANE PROTEIN"/>
    <property type="match status" value="1"/>
</dbReference>
<evidence type="ECO:0000256" key="4">
    <source>
        <dbReference type="ARBA" id="ARBA00022989"/>
    </source>
</evidence>
<evidence type="ECO:0000313" key="9">
    <source>
        <dbReference type="Proteomes" id="UP001235343"/>
    </source>
</evidence>
<feature type="domain" description="Putative aromatic acid exporter C-terminal" evidence="7">
    <location>
        <begin position="147"/>
        <end position="310"/>
    </location>
</feature>
<reference evidence="8 9" key="1">
    <citation type="submission" date="2023-06" db="EMBL/GenBank/DDBJ databases">
        <title>Aquibacillus rhizosphaerae LR5S19.</title>
        <authorList>
            <person name="Sun J.-Q."/>
        </authorList>
    </citation>
    <scope>NUCLEOTIDE SEQUENCE [LARGE SCALE GENOMIC DNA]</scope>
    <source>
        <strain evidence="8 9">LR5S19</strain>
    </source>
</reference>
<evidence type="ECO:0000256" key="3">
    <source>
        <dbReference type="ARBA" id="ARBA00022692"/>
    </source>
</evidence>
<accession>A0ABT7L4D6</accession>
<keyword evidence="4 6" id="KW-1133">Transmembrane helix</keyword>
<feature type="transmembrane region" description="Helical" evidence="6">
    <location>
        <begin position="120"/>
        <end position="142"/>
    </location>
</feature>
<dbReference type="Pfam" id="PF06081">
    <property type="entry name" value="ArAE_1"/>
    <property type="match status" value="1"/>
</dbReference>
<dbReference type="InterPro" id="IPR010343">
    <property type="entry name" value="ArAE_1"/>
</dbReference>
<gene>
    <name evidence="8" type="ORF">QQS35_09660</name>
</gene>
<evidence type="ECO:0000259" key="7">
    <source>
        <dbReference type="Pfam" id="PF11728"/>
    </source>
</evidence>
<comment type="caution">
    <text evidence="8">The sequence shown here is derived from an EMBL/GenBank/DDBJ whole genome shotgun (WGS) entry which is preliminary data.</text>
</comment>
<dbReference type="InterPro" id="IPR021062">
    <property type="entry name" value="ArAE_1_C"/>
</dbReference>
<keyword evidence="2" id="KW-1003">Cell membrane</keyword>
<evidence type="ECO:0000313" key="8">
    <source>
        <dbReference type="EMBL" id="MDL4840714.1"/>
    </source>
</evidence>
<evidence type="ECO:0000256" key="1">
    <source>
        <dbReference type="ARBA" id="ARBA00004651"/>
    </source>
</evidence>
<protein>
    <submittedName>
        <fullName evidence="8">Aromatic acid exporter family protein</fullName>
    </submittedName>
</protein>
<dbReference type="Proteomes" id="UP001235343">
    <property type="component" value="Unassembled WGS sequence"/>
</dbReference>
<dbReference type="Gene3D" id="1.20.120.940">
    <property type="entry name" value="Putative aromatic acid exporter, C-terminal domain"/>
    <property type="match status" value="1"/>
</dbReference>
<evidence type="ECO:0000256" key="6">
    <source>
        <dbReference type="SAM" id="Phobius"/>
    </source>
</evidence>
<dbReference type="InterPro" id="IPR052984">
    <property type="entry name" value="UPF0421"/>
</dbReference>
<proteinExistence type="predicted"/>
<feature type="transmembrane region" description="Helical" evidence="6">
    <location>
        <begin position="56"/>
        <end position="88"/>
    </location>
</feature>
<evidence type="ECO:0000256" key="2">
    <source>
        <dbReference type="ARBA" id="ARBA00022475"/>
    </source>
</evidence>
<name>A0ABT7L4D6_9BACI</name>
<comment type="subcellular location">
    <subcellularLocation>
        <location evidence="1">Cell membrane</location>
        <topology evidence="1">Multi-pass membrane protein</topology>
    </subcellularLocation>
</comment>
<dbReference type="Pfam" id="PF11728">
    <property type="entry name" value="ArAE_1_C"/>
    <property type="match status" value="1"/>
</dbReference>
<dbReference type="PANTHER" id="PTHR40064">
    <property type="entry name" value="MEMBRANE PROTEIN-RELATED"/>
    <property type="match status" value="1"/>
</dbReference>
<dbReference type="EMBL" id="JASTZU010000034">
    <property type="protein sequence ID" value="MDL4840714.1"/>
    <property type="molecule type" value="Genomic_DNA"/>
</dbReference>